<feature type="domain" description="Pellino RING" evidence="4">
    <location>
        <begin position="437"/>
        <end position="584"/>
    </location>
</feature>
<protein>
    <submittedName>
        <fullName evidence="5">E3 ubiquitin-protein ligase pellino-like protein 1</fullName>
    </submittedName>
</protein>
<dbReference type="PANTHER" id="PTHR12098:SF4">
    <property type="entry name" value="E3 UBIQUITIN-PROTEIN LIGASE PELLINO HOMOLOG 1"/>
    <property type="match status" value="1"/>
</dbReference>
<dbReference type="InterPro" id="IPR048335">
    <property type="entry name" value="Pellino_RING"/>
</dbReference>
<dbReference type="InterPro" id="IPR048334">
    <property type="entry name" value="Pellino_FHA"/>
</dbReference>
<dbReference type="PANTHER" id="PTHR12098">
    <property type="entry name" value="E3 UBIQUITIN-PROTEIN LIGASE PELLINO-RELATED"/>
    <property type="match status" value="1"/>
</dbReference>
<dbReference type="GO" id="GO:0008592">
    <property type="term" value="P:regulation of Toll signaling pathway"/>
    <property type="evidence" value="ECO:0007669"/>
    <property type="project" value="InterPro"/>
</dbReference>
<feature type="domain" description="Pellino FHA" evidence="3">
    <location>
        <begin position="222"/>
        <end position="432"/>
    </location>
</feature>
<comment type="caution">
    <text evidence="5">The sequence shown here is derived from an EMBL/GenBank/DDBJ whole genome shotgun (WGS) entry which is preliminary data.</text>
</comment>
<dbReference type="Pfam" id="PF20723">
    <property type="entry name" value="Pellino_RING"/>
    <property type="match status" value="1"/>
</dbReference>
<dbReference type="Proteomes" id="UP000424527">
    <property type="component" value="Unassembled WGS sequence"/>
</dbReference>
<dbReference type="AlphaFoldDB" id="A0A6G0HP88"/>
<accession>A0A6G0HP88</accession>
<reference evidence="5 6" key="1">
    <citation type="submission" date="2019-07" db="EMBL/GenBank/DDBJ databases">
        <title>Chromosome genome assembly for large yellow croaker.</title>
        <authorList>
            <person name="Xiao S."/>
        </authorList>
    </citation>
    <scope>NUCLEOTIDE SEQUENCE [LARGE SCALE GENOMIC DNA]</scope>
    <source>
        <strain evidence="5">JMULYC20181020</strain>
        <tissue evidence="5">Muscle</tissue>
    </source>
</reference>
<proteinExistence type="inferred from homology"/>
<dbReference type="InterPro" id="IPR006800">
    <property type="entry name" value="Pellino_fam"/>
</dbReference>
<evidence type="ECO:0000313" key="5">
    <source>
        <dbReference type="EMBL" id="KAE8281078.1"/>
    </source>
</evidence>
<comment type="similarity">
    <text evidence="1">Belongs to the pellino family.</text>
</comment>
<keyword evidence="6" id="KW-1185">Reference proteome</keyword>
<dbReference type="EMBL" id="REGW02000021">
    <property type="protein sequence ID" value="KAE8281078.1"/>
    <property type="molecule type" value="Genomic_DNA"/>
</dbReference>
<evidence type="ECO:0000256" key="1">
    <source>
        <dbReference type="ARBA" id="ARBA00005639"/>
    </source>
</evidence>
<sequence>MYSPEQENISTTASTKVPVKYGELIVLGPKANGVKPSTVHVACSPQAAKGNWTPLSYQSSDVVELPLEDRESQAVINRRAWQIRSNRFPCFMENMQSRAEANSRAGQSSDVVELPLEDRESQAGINRRAWQMRSNRLPCFMESMQSRAEANSRAGQSSDEVELPLEDRESQAGINRRAWQIRSNRLPCFMENMQSRAEANSRAGQNSDEVELPLEDRERVPVINSRAWQAISNKDQHSISYTLSRAQTVVVEYTHDSNTDMFQIGRSTESPIDFVVTDTVAGSQSNADTQSVQSTISRFACRIKCQRTPPYTARIYAAGFDSSKNIFLGEKAAKWKTSDGQMDGLTTNGVLVMHPRNGFTQDSKPGVWREISVCGNVFTLRETRSAQQRGKMVETESQELVDGSLIDLCGATLLWRTAEGLARTPTLKHLEALRQEINAARPQCPVGFNTLAFPSMRRKDTPDEKQPWVYLQCGHVHGYHNWGNHREEREGREGRHRECPMCRAKGPYVPLWLGCEAGFYVDAAPPTHAFNPCGHVCSEKTAAFWSQIPLPHGTHTFHAACPFCAQQLSGEQGYVRLIFQGPLD</sequence>
<evidence type="ECO:0000259" key="4">
    <source>
        <dbReference type="Pfam" id="PF20723"/>
    </source>
</evidence>
<name>A0A6G0HP88_LARCR</name>
<dbReference type="GO" id="GO:0070936">
    <property type="term" value="P:protein K48-linked ubiquitination"/>
    <property type="evidence" value="ECO:0007669"/>
    <property type="project" value="TreeGrafter"/>
</dbReference>
<keyword evidence="2" id="KW-0597">Phosphoprotein</keyword>
<dbReference type="Pfam" id="PF04710">
    <property type="entry name" value="Pellino_FHA"/>
    <property type="match status" value="1"/>
</dbReference>
<evidence type="ECO:0000256" key="2">
    <source>
        <dbReference type="ARBA" id="ARBA00022553"/>
    </source>
</evidence>
<evidence type="ECO:0000259" key="3">
    <source>
        <dbReference type="Pfam" id="PF04710"/>
    </source>
</evidence>
<organism evidence="5 6">
    <name type="scientific">Larimichthys crocea</name>
    <name type="common">Large yellow croaker</name>
    <name type="synonym">Pseudosciaena crocea</name>
    <dbReference type="NCBI Taxonomy" id="215358"/>
    <lineage>
        <taxon>Eukaryota</taxon>
        <taxon>Metazoa</taxon>
        <taxon>Chordata</taxon>
        <taxon>Craniata</taxon>
        <taxon>Vertebrata</taxon>
        <taxon>Euteleostomi</taxon>
        <taxon>Actinopterygii</taxon>
        <taxon>Neopterygii</taxon>
        <taxon>Teleostei</taxon>
        <taxon>Neoteleostei</taxon>
        <taxon>Acanthomorphata</taxon>
        <taxon>Eupercaria</taxon>
        <taxon>Sciaenidae</taxon>
        <taxon>Larimichthys</taxon>
    </lineage>
</organism>
<evidence type="ECO:0000313" key="6">
    <source>
        <dbReference type="Proteomes" id="UP000424527"/>
    </source>
</evidence>
<gene>
    <name evidence="5" type="ORF">D5F01_LYC21660</name>
</gene>
<dbReference type="GO" id="GO:0061630">
    <property type="term" value="F:ubiquitin protein ligase activity"/>
    <property type="evidence" value="ECO:0007669"/>
    <property type="project" value="InterPro"/>
</dbReference>